<reference evidence="3" key="1">
    <citation type="submission" date="2009-12" db="EMBL/GenBank/DDBJ databases">
        <title>Complete sequence of Treponema azotonutricium strain ZAS-9.</title>
        <authorList>
            <person name="Tetu S.G."/>
            <person name="Matson E."/>
            <person name="Ren Q."/>
            <person name="Seshadri R."/>
            <person name="Elbourne L."/>
            <person name="Hassan K.A."/>
            <person name="Durkin A."/>
            <person name="Radune D."/>
            <person name="Mohamoud Y."/>
            <person name="Shay R."/>
            <person name="Jin S."/>
            <person name="Zhang X."/>
            <person name="Lucey K."/>
            <person name="Ballor N.R."/>
            <person name="Ottesen E."/>
            <person name="Rosenthal R."/>
            <person name="Allen A."/>
            <person name="Leadbetter J.R."/>
            <person name="Paulsen I.T."/>
        </authorList>
    </citation>
    <scope>NUCLEOTIDE SEQUENCE [LARGE SCALE GENOMIC DNA]</scope>
    <source>
        <strain evidence="3">ATCC BAA-888 / DSM 13862 / ZAS-9</strain>
    </source>
</reference>
<keyword evidence="3" id="KW-1185">Reference proteome</keyword>
<dbReference type="EMBL" id="CP001841">
    <property type="protein sequence ID" value="AEF83266.1"/>
    <property type="molecule type" value="Genomic_DNA"/>
</dbReference>
<dbReference type="PANTHER" id="PTHR43377:SF1">
    <property type="entry name" value="BILIVERDIN REDUCTASE A"/>
    <property type="match status" value="1"/>
</dbReference>
<dbReference type="Gene3D" id="3.30.360.10">
    <property type="entry name" value="Dihydrodipicolinate Reductase, domain 2"/>
    <property type="match status" value="1"/>
</dbReference>
<gene>
    <name evidence="2" type="ordered locus">TREAZ_3124</name>
</gene>
<dbReference type="RefSeq" id="WP_015712432.1">
    <property type="nucleotide sequence ID" value="NC_015577.1"/>
</dbReference>
<sequence length="336" mass="36991">MEKIPVAIIGLGRIASLLEEDEKREKPCTHAGAVSNNPDCILAAGCDIDAERRDLFAGRWKVPVYEDAETMMAKHRPGIMAIATHPDSHYYYCKLAVAHNIPVVICEKPLADTLNKAKAIAALARNGNTRIIVNHERRYSADYIKAKAILDSGSLGPLLSARAVLYMGKTRRLADVFWHDGTHLADAVMFLTDSILAHKKHWGAKLNAREGTAWLAGILKKPTRARDAIPFVMEAGAGRDHLVFELEFSCTQGRLRIGNGVFEVWKSDESPYAEKFRSLKLSGEAFEGPTGFFANMVADAAACFHDPARQPRSGAINGLKAIEYLHSVIPWSNSRS</sequence>
<organism evidence="2 3">
    <name type="scientific">Leadbettera azotonutricia (strain ATCC BAA-888 / DSM 13862 / ZAS-9)</name>
    <name type="common">Treponema azotonutricium</name>
    <dbReference type="NCBI Taxonomy" id="545695"/>
    <lineage>
        <taxon>Bacteria</taxon>
        <taxon>Pseudomonadati</taxon>
        <taxon>Spirochaetota</taxon>
        <taxon>Spirochaetia</taxon>
        <taxon>Spirochaetales</taxon>
        <taxon>Breznakiellaceae</taxon>
        <taxon>Leadbettera</taxon>
    </lineage>
</organism>
<proteinExistence type="predicted"/>
<dbReference type="Gene3D" id="3.40.50.720">
    <property type="entry name" value="NAD(P)-binding Rossmann-like Domain"/>
    <property type="match status" value="1"/>
</dbReference>
<dbReference type="Pfam" id="PF01408">
    <property type="entry name" value="GFO_IDH_MocA"/>
    <property type="match status" value="1"/>
</dbReference>
<dbReference type="GO" id="GO:0000166">
    <property type="term" value="F:nucleotide binding"/>
    <property type="evidence" value="ECO:0007669"/>
    <property type="project" value="InterPro"/>
</dbReference>
<dbReference type="InterPro" id="IPR051450">
    <property type="entry name" value="Gfo/Idh/MocA_Oxidoreductases"/>
</dbReference>
<dbReference type="Proteomes" id="UP000009222">
    <property type="component" value="Chromosome"/>
</dbReference>
<name>F5YAE6_LEAAZ</name>
<dbReference type="KEGG" id="taz:TREAZ_3124"/>
<accession>F5YAE6</accession>
<dbReference type="AlphaFoldDB" id="F5YAE6"/>
<dbReference type="InterPro" id="IPR000683">
    <property type="entry name" value="Gfo/Idh/MocA-like_OxRdtase_N"/>
</dbReference>
<reference evidence="2 3" key="2">
    <citation type="journal article" date="2011" name="ISME J.">
        <title>RNA-seq reveals cooperative metabolic interactions between two termite-gut spirochete species in co-culture.</title>
        <authorList>
            <person name="Rosenthal A.Z."/>
            <person name="Matson E.G."/>
            <person name="Eldar A."/>
            <person name="Leadbetter J.R."/>
        </authorList>
    </citation>
    <scope>NUCLEOTIDE SEQUENCE [LARGE SCALE GENOMIC DNA]</scope>
    <source>
        <strain evidence="3">ATCC BAA-888 / DSM 13862 / ZAS-9</strain>
    </source>
</reference>
<evidence type="ECO:0000313" key="3">
    <source>
        <dbReference type="Proteomes" id="UP000009222"/>
    </source>
</evidence>
<dbReference type="HOGENOM" id="CLU_023194_9_0_12"/>
<dbReference type="InParanoid" id="F5YAE6"/>
<dbReference type="SUPFAM" id="SSF51735">
    <property type="entry name" value="NAD(P)-binding Rossmann-fold domains"/>
    <property type="match status" value="1"/>
</dbReference>
<dbReference type="OrthoDB" id="9815825at2"/>
<dbReference type="eggNOG" id="COG0673">
    <property type="taxonomic scope" value="Bacteria"/>
</dbReference>
<dbReference type="InterPro" id="IPR036291">
    <property type="entry name" value="NAD(P)-bd_dom_sf"/>
</dbReference>
<evidence type="ECO:0000313" key="2">
    <source>
        <dbReference type="EMBL" id="AEF83266.1"/>
    </source>
</evidence>
<evidence type="ECO:0000259" key="1">
    <source>
        <dbReference type="Pfam" id="PF01408"/>
    </source>
</evidence>
<dbReference type="PANTHER" id="PTHR43377">
    <property type="entry name" value="BILIVERDIN REDUCTASE A"/>
    <property type="match status" value="1"/>
</dbReference>
<dbReference type="STRING" id="545695.TREAZ_3124"/>
<feature type="domain" description="Gfo/Idh/MocA-like oxidoreductase N-terminal" evidence="1">
    <location>
        <begin position="6"/>
        <end position="135"/>
    </location>
</feature>
<protein>
    <submittedName>
        <fullName evidence="2">Oxidoreductase</fullName>
    </submittedName>
</protein>